<sequence length="543" mass="57429">MSRVQGPIDPRLLALVPPVWGLILRTGVLQALTTVLVLARGVLIGWIAARVILDRGADWDVLTWPVVALFVVIAVHGVVSGHAQRASSESVGRVVDTLRAKALTALRRRDPRRVQEESAHWREVLTDGIEDFRPYLSEFLPSLVAVVLATPAALVVVLVADPVSGILALVTVPLIPAFMVLIGKLTAAHTRRRLEVTAALGGQLADLLSGSLTLRALGAIRHPSRQLRSTGRRHEKATMSVLRLAFLSSFALEFLATLAVALVAVSIGLRLVDGNMELTAGLIALIVVPEVYNPIRQVGTNFHAAADGLAAVEEILELLDEDAKATDTSGAGADHRGRTYLTHRESPGDAQLTVTGLSVRGRDGMKPENLSFTAEPGTITVLYGDNGSGKSTVFLAVLGALPDDLVTGRVVAAPLVRTAYLPARPVLVQGSVEDNLVLLGAERGPATETARNLGFDVSLERRLGPAGEGISAGQGQRLALARTLAGGTGPTLYLLDEPSAHLSPELVEALSAELRRRATAGHTVVVASHDVRLAAIADEVVYL</sequence>
<dbReference type="Pfam" id="PF00005">
    <property type="entry name" value="ABC_tran"/>
    <property type="match status" value="1"/>
</dbReference>
<dbReference type="SUPFAM" id="SSF90123">
    <property type="entry name" value="ABC transporter transmembrane region"/>
    <property type="match status" value="1"/>
</dbReference>
<evidence type="ECO:0000259" key="8">
    <source>
        <dbReference type="PROSITE" id="PS50893"/>
    </source>
</evidence>
<dbReference type="SMART" id="SM00382">
    <property type="entry name" value="AAA"/>
    <property type="match status" value="1"/>
</dbReference>
<feature type="transmembrane region" description="Helical" evidence="7">
    <location>
        <begin position="241"/>
        <end position="269"/>
    </location>
</feature>
<dbReference type="GO" id="GO:0140359">
    <property type="term" value="F:ABC-type transporter activity"/>
    <property type="evidence" value="ECO:0007669"/>
    <property type="project" value="InterPro"/>
</dbReference>
<dbReference type="GO" id="GO:0005886">
    <property type="term" value="C:plasma membrane"/>
    <property type="evidence" value="ECO:0007669"/>
    <property type="project" value="UniProtKB-SubCell"/>
</dbReference>
<dbReference type="PROSITE" id="PS50893">
    <property type="entry name" value="ABC_TRANSPORTER_2"/>
    <property type="match status" value="1"/>
</dbReference>
<dbReference type="InterPro" id="IPR003439">
    <property type="entry name" value="ABC_transporter-like_ATP-bd"/>
</dbReference>
<dbReference type="Pfam" id="PF00664">
    <property type="entry name" value="ABC_membrane"/>
    <property type="match status" value="1"/>
</dbReference>
<evidence type="ECO:0000256" key="4">
    <source>
        <dbReference type="ARBA" id="ARBA00022840"/>
    </source>
</evidence>
<dbReference type="InterPro" id="IPR003593">
    <property type="entry name" value="AAA+_ATPase"/>
</dbReference>
<keyword evidence="4 10" id="KW-0067">ATP-binding</keyword>
<feature type="domain" description="ABC transporter" evidence="8">
    <location>
        <begin position="352"/>
        <end position="543"/>
    </location>
</feature>
<dbReference type="AlphaFoldDB" id="A0AAV5GBD5"/>
<comment type="caution">
    <text evidence="10">The sequence shown here is derived from an EMBL/GenBank/DDBJ whole genome shotgun (WGS) entry which is preliminary data.</text>
</comment>
<dbReference type="Gene3D" id="1.20.1560.10">
    <property type="entry name" value="ABC transporter type 1, transmembrane domain"/>
    <property type="match status" value="1"/>
</dbReference>
<comment type="subcellular location">
    <subcellularLocation>
        <location evidence="1">Cell membrane</location>
        <topology evidence="1">Multi-pass membrane protein</topology>
    </subcellularLocation>
</comment>
<evidence type="ECO:0000256" key="3">
    <source>
        <dbReference type="ARBA" id="ARBA00022741"/>
    </source>
</evidence>
<name>A0AAV5GBD5_CORAM</name>
<evidence type="ECO:0000256" key="1">
    <source>
        <dbReference type="ARBA" id="ARBA00004651"/>
    </source>
</evidence>
<dbReference type="SUPFAM" id="SSF52540">
    <property type="entry name" value="P-loop containing nucleoside triphosphate hydrolases"/>
    <property type="match status" value="1"/>
</dbReference>
<evidence type="ECO:0000256" key="7">
    <source>
        <dbReference type="SAM" id="Phobius"/>
    </source>
</evidence>
<keyword evidence="3" id="KW-0547">Nucleotide-binding</keyword>
<dbReference type="GO" id="GO:0005524">
    <property type="term" value="F:ATP binding"/>
    <property type="evidence" value="ECO:0007669"/>
    <property type="project" value="UniProtKB-KW"/>
</dbReference>
<organism evidence="10 11">
    <name type="scientific">Corynebacterium ammoniagenes</name>
    <name type="common">Brevibacterium ammoniagenes</name>
    <dbReference type="NCBI Taxonomy" id="1697"/>
    <lineage>
        <taxon>Bacteria</taxon>
        <taxon>Bacillati</taxon>
        <taxon>Actinomycetota</taxon>
        <taxon>Actinomycetes</taxon>
        <taxon>Mycobacteriales</taxon>
        <taxon>Corynebacteriaceae</taxon>
        <taxon>Corynebacterium</taxon>
    </lineage>
</organism>
<dbReference type="CDD" id="cd18584">
    <property type="entry name" value="ABC_6TM_AarD_CydD"/>
    <property type="match status" value="1"/>
</dbReference>
<keyword evidence="2 7" id="KW-0812">Transmembrane</keyword>
<keyword evidence="6 7" id="KW-0472">Membrane</keyword>
<keyword evidence="5 7" id="KW-1133">Transmembrane helix</keyword>
<dbReference type="Proteomes" id="UP001054925">
    <property type="component" value="Unassembled WGS sequence"/>
</dbReference>
<dbReference type="InterPro" id="IPR039421">
    <property type="entry name" value="Type_1_exporter"/>
</dbReference>
<feature type="domain" description="ABC transmembrane type-1" evidence="9">
    <location>
        <begin position="28"/>
        <end position="307"/>
    </location>
</feature>
<dbReference type="GO" id="GO:0016887">
    <property type="term" value="F:ATP hydrolysis activity"/>
    <property type="evidence" value="ECO:0007669"/>
    <property type="project" value="InterPro"/>
</dbReference>
<dbReference type="InterPro" id="IPR036640">
    <property type="entry name" value="ABC1_TM_sf"/>
</dbReference>
<accession>A0AAV5GBD5</accession>
<gene>
    <name evidence="10" type="ORF">CAT723_24030</name>
</gene>
<feature type="transmembrane region" description="Helical" evidence="7">
    <location>
        <begin position="139"/>
        <end position="159"/>
    </location>
</feature>
<feature type="transmembrane region" description="Helical" evidence="7">
    <location>
        <begin position="166"/>
        <end position="187"/>
    </location>
</feature>
<evidence type="ECO:0000256" key="6">
    <source>
        <dbReference type="ARBA" id="ARBA00023136"/>
    </source>
</evidence>
<dbReference type="PANTHER" id="PTHR24221:SF590">
    <property type="entry name" value="COMPONENT LINKED WITH THE ASSEMBLY OF CYTOCHROME' TRANSPORT TRANSMEMBRANE ATP-BINDING PROTEIN ABC TRANSPORTER CYDD-RELATED"/>
    <property type="match status" value="1"/>
</dbReference>
<dbReference type="InterPro" id="IPR011527">
    <property type="entry name" value="ABC1_TM_dom"/>
</dbReference>
<dbReference type="PROSITE" id="PS50929">
    <property type="entry name" value="ABC_TM1F"/>
    <property type="match status" value="1"/>
</dbReference>
<feature type="transmembrane region" description="Helical" evidence="7">
    <location>
        <begin position="61"/>
        <end position="79"/>
    </location>
</feature>
<dbReference type="Gene3D" id="3.40.50.300">
    <property type="entry name" value="P-loop containing nucleotide triphosphate hydrolases"/>
    <property type="match status" value="1"/>
</dbReference>
<proteinExistence type="predicted"/>
<evidence type="ECO:0000313" key="11">
    <source>
        <dbReference type="Proteomes" id="UP001054925"/>
    </source>
</evidence>
<evidence type="ECO:0000256" key="2">
    <source>
        <dbReference type="ARBA" id="ARBA00022692"/>
    </source>
</evidence>
<evidence type="ECO:0000256" key="5">
    <source>
        <dbReference type="ARBA" id="ARBA00022989"/>
    </source>
</evidence>
<evidence type="ECO:0000313" key="10">
    <source>
        <dbReference type="EMBL" id="GJN43924.1"/>
    </source>
</evidence>
<evidence type="ECO:0000259" key="9">
    <source>
        <dbReference type="PROSITE" id="PS50929"/>
    </source>
</evidence>
<dbReference type="PANTHER" id="PTHR24221">
    <property type="entry name" value="ATP-BINDING CASSETTE SUB-FAMILY B"/>
    <property type="match status" value="1"/>
</dbReference>
<dbReference type="EMBL" id="BQKK01000008">
    <property type="protein sequence ID" value="GJN43924.1"/>
    <property type="molecule type" value="Genomic_DNA"/>
</dbReference>
<dbReference type="InterPro" id="IPR027417">
    <property type="entry name" value="P-loop_NTPase"/>
</dbReference>
<protein>
    <submittedName>
        <fullName evidence="10">ATP-binding protein ABC transporter CydD</fullName>
    </submittedName>
</protein>
<reference evidence="10" key="1">
    <citation type="submission" date="2021-12" db="EMBL/GenBank/DDBJ databases">
        <title>Draft genome sequence of Corynebacterium ammoniagenes strain T-723.</title>
        <authorList>
            <person name="Matsuzawa M."/>
            <person name="Hiratani M."/>
            <person name="Abe I."/>
            <person name="Tsuji Y."/>
            <person name="Nakamura J."/>
        </authorList>
    </citation>
    <scope>NUCLEOTIDE SEQUENCE</scope>
    <source>
        <strain evidence="10">T-723</strain>
    </source>
</reference>